<dbReference type="RefSeq" id="XP_002583864.1">
    <property type="nucleotide sequence ID" value="XM_002583818.1"/>
</dbReference>
<feature type="compositionally biased region" description="Polar residues" evidence="1">
    <location>
        <begin position="457"/>
        <end position="469"/>
    </location>
</feature>
<evidence type="ECO:0000256" key="1">
    <source>
        <dbReference type="SAM" id="MobiDB-lite"/>
    </source>
</evidence>
<dbReference type="EMBL" id="CH476618">
    <property type="protein sequence ID" value="EEP81966.1"/>
    <property type="molecule type" value="Genomic_DNA"/>
</dbReference>
<protein>
    <submittedName>
        <fullName evidence="2">Uncharacterized protein</fullName>
    </submittedName>
</protein>
<dbReference type="VEuPathDB" id="FungiDB:UREG_06831"/>
<keyword evidence="3" id="KW-1185">Reference proteome</keyword>
<evidence type="ECO:0000313" key="3">
    <source>
        <dbReference type="Proteomes" id="UP000002058"/>
    </source>
</evidence>
<reference evidence="3" key="1">
    <citation type="journal article" date="2009" name="Genome Res.">
        <title>Comparative genomic analyses of the human fungal pathogens Coccidioides and their relatives.</title>
        <authorList>
            <person name="Sharpton T.J."/>
            <person name="Stajich J.E."/>
            <person name="Rounsley S.D."/>
            <person name="Gardner M.J."/>
            <person name="Wortman J.R."/>
            <person name="Jordar V.S."/>
            <person name="Maiti R."/>
            <person name="Kodira C.D."/>
            <person name="Neafsey D.E."/>
            <person name="Zeng Q."/>
            <person name="Hung C.-Y."/>
            <person name="McMahan C."/>
            <person name="Muszewska A."/>
            <person name="Grynberg M."/>
            <person name="Mandel M.A."/>
            <person name="Kellner E.M."/>
            <person name="Barker B.M."/>
            <person name="Galgiani J.N."/>
            <person name="Orbach M.J."/>
            <person name="Kirkland T.N."/>
            <person name="Cole G.T."/>
            <person name="Henn M.R."/>
            <person name="Birren B.W."/>
            <person name="Taylor J.W."/>
        </authorList>
    </citation>
    <scope>NUCLEOTIDE SEQUENCE [LARGE SCALE GENOMIC DNA]</scope>
    <source>
        <strain evidence="3">UAMH 1704</strain>
    </source>
</reference>
<feature type="region of interest" description="Disordered" evidence="1">
    <location>
        <begin position="441"/>
        <end position="469"/>
    </location>
</feature>
<name>C4JW89_UNCRE</name>
<dbReference type="InParanoid" id="C4JW89"/>
<dbReference type="HOGENOM" id="CLU_440192_0_0_1"/>
<proteinExistence type="predicted"/>
<dbReference type="AlphaFoldDB" id="C4JW89"/>
<evidence type="ECO:0000313" key="2">
    <source>
        <dbReference type="EMBL" id="EEP81966.1"/>
    </source>
</evidence>
<dbReference type="Proteomes" id="UP000002058">
    <property type="component" value="Unassembled WGS sequence"/>
</dbReference>
<dbReference type="KEGG" id="ure:UREG_06831"/>
<sequence>MAKLSVIPRCCGLVGCPTLEKKNQKSGEAASVTSFGGAGQYIREDETKSNSKAKRRTQNETIESPSARHFPRSRAIGTFPRHRGAGDVFPGKNPLREFGIDSRKGVLLLPRPRKQQEANGQSRDAGLAASLLPSHRESCLHLMRFDWGKHTRILSTLPERSWGLILRWKRYPVFVWFYGIRQIEFEKTAVELGQTERTTWERCLWTRWIQSRCGGTVTHGSASRFPPLILGSGTMLLDVFAPDSKWDASSDGTHEVCTGAKGSKPGGEKITEACIVEFLRTTNPAAFMEPSWDEDSPSGMVPLKSNDPDLPHGMSSDDVFAVLVVNLFLNPISRAVQKGGQGPDQGSLFSSSSNTVAGRDFRTSLSDLLDSHQIDERHVSESNATRDGFGAEPISAGINELSSSVSVRKPRNSRSPGSVSKAFCAARATLRFVDRQSLLGLTPNSSTDRHMDDPGLQYSNPLPLNGQQRDLSFDGREREHRASALDGSSYAAVLPQLHIYRTGCGGRYQPYIQRATRGQRKMREYRFHNSLSGSRHGFIVVAGRCTVFGNGVGLPSRKSGVKRRVEKRRRQRGEEYCSSYPMLSSMKLAEGAAPRNMRIMILAFTTLALGRWPVTSHRTSS</sequence>
<organism evidence="2 3">
    <name type="scientific">Uncinocarpus reesii (strain UAMH 1704)</name>
    <dbReference type="NCBI Taxonomy" id="336963"/>
    <lineage>
        <taxon>Eukaryota</taxon>
        <taxon>Fungi</taxon>
        <taxon>Dikarya</taxon>
        <taxon>Ascomycota</taxon>
        <taxon>Pezizomycotina</taxon>
        <taxon>Eurotiomycetes</taxon>
        <taxon>Eurotiomycetidae</taxon>
        <taxon>Onygenales</taxon>
        <taxon>Onygenaceae</taxon>
        <taxon>Uncinocarpus</taxon>
    </lineage>
</organism>
<dbReference type="GeneID" id="8437359"/>
<accession>C4JW89</accession>
<feature type="region of interest" description="Disordered" evidence="1">
    <location>
        <begin position="22"/>
        <end position="69"/>
    </location>
</feature>
<gene>
    <name evidence="2" type="ORF">UREG_06831</name>
</gene>